<feature type="transmembrane region" description="Helical" evidence="1">
    <location>
        <begin position="107"/>
        <end position="129"/>
    </location>
</feature>
<keyword evidence="4" id="KW-1185">Reference proteome</keyword>
<protein>
    <submittedName>
        <fullName evidence="3">Oligopeptide transporter protein</fullName>
    </submittedName>
</protein>
<feature type="transmembrane region" description="Helical" evidence="1">
    <location>
        <begin position="258"/>
        <end position="276"/>
    </location>
</feature>
<keyword evidence="1" id="KW-0472">Membrane</keyword>
<comment type="caution">
    <text evidence="3">The sequence shown here is derived from an EMBL/GenBank/DDBJ whole genome shotgun (WGS) entry which is preliminary data.</text>
</comment>
<feature type="transmembrane region" description="Helical" evidence="1">
    <location>
        <begin position="67"/>
        <end position="87"/>
    </location>
</feature>
<keyword evidence="1" id="KW-1133">Transmembrane helix</keyword>
<gene>
    <name evidence="3" type="ORF">MGU_02012</name>
</gene>
<name>A0A0B4H6X1_METGA</name>
<evidence type="ECO:0000313" key="3">
    <source>
        <dbReference type="EMBL" id="KID91058.1"/>
    </source>
</evidence>
<dbReference type="EMBL" id="AZNH01000004">
    <property type="protein sequence ID" value="KID91058.1"/>
    <property type="molecule type" value="Genomic_DNA"/>
</dbReference>
<keyword evidence="1" id="KW-0812">Transmembrane</keyword>
<proteinExistence type="predicted"/>
<accession>A0A0B4H6X1</accession>
<evidence type="ECO:0000256" key="1">
    <source>
        <dbReference type="SAM" id="Phobius"/>
    </source>
</evidence>
<dbReference type="AlphaFoldDB" id="A0A0B4H6X1"/>
<feature type="transmembrane region" description="Helical" evidence="1">
    <location>
        <begin position="158"/>
        <end position="177"/>
    </location>
</feature>
<feature type="signal peptide" evidence="2">
    <location>
        <begin position="1"/>
        <end position="18"/>
    </location>
</feature>
<dbReference type="HOGENOM" id="CLU_016053_0_0_1"/>
<evidence type="ECO:0000256" key="2">
    <source>
        <dbReference type="SAM" id="SignalP"/>
    </source>
</evidence>
<reference evidence="3 4" key="1">
    <citation type="journal article" date="2014" name="Proc. Natl. Acad. Sci. U.S.A.">
        <title>Trajectory and genomic determinants of fungal-pathogen speciation and host adaptation.</title>
        <authorList>
            <person name="Hu X."/>
            <person name="Xiao G."/>
            <person name="Zheng P."/>
            <person name="Shang Y."/>
            <person name="Su Y."/>
            <person name="Zhang X."/>
            <person name="Liu X."/>
            <person name="Zhan S."/>
            <person name="St Leger R.J."/>
            <person name="Wang C."/>
        </authorList>
    </citation>
    <scope>NUCLEOTIDE SEQUENCE [LARGE SCALE GENOMIC DNA]</scope>
    <source>
        <strain evidence="3 4">ARSEF 977</strain>
    </source>
</reference>
<organism evidence="3 4">
    <name type="scientific">Metarhizium guizhouense (strain ARSEF 977)</name>
    <dbReference type="NCBI Taxonomy" id="1276136"/>
    <lineage>
        <taxon>Eukaryota</taxon>
        <taxon>Fungi</taxon>
        <taxon>Dikarya</taxon>
        <taxon>Ascomycota</taxon>
        <taxon>Pezizomycotina</taxon>
        <taxon>Sordariomycetes</taxon>
        <taxon>Hypocreomycetidae</taxon>
        <taxon>Hypocreales</taxon>
        <taxon>Clavicipitaceae</taxon>
        <taxon>Metarhizium</taxon>
    </lineage>
</organism>
<feature type="chain" id="PRO_5002092522" evidence="2">
    <location>
        <begin position="19"/>
        <end position="280"/>
    </location>
</feature>
<keyword evidence="2" id="KW-0732">Signal</keyword>
<sequence>MAVWLNLLVIFITMGVIAHSPPNFAVAALGSAGSAVDPSTITREPDGTYPPVIHYNGLPPNGLVGSINGLLSGVLAYAGAQLFVEFLAEMRRPRDFLKAMRGAPQLFIYKVLSTMASLISALIAAGLYGNIGIKVMYNNVLIDIFNAPPLVTRRGRFLYTSIVPVWWAIAFIVAAAIPDYVGFISIISATCLLNLTYTLPPLFALGYDIQRHAPRGDMGEDFDPTTGAVLRNGGRIQRLVRGFLSGGLFQVSVNVWRVVYFLASLSMCGLGTYAAIEGEF</sequence>
<evidence type="ECO:0000313" key="4">
    <source>
        <dbReference type="Proteomes" id="UP000031192"/>
    </source>
</evidence>
<dbReference type="Proteomes" id="UP000031192">
    <property type="component" value="Unassembled WGS sequence"/>
</dbReference>